<organism evidence="2 3">
    <name type="scientific">Ilyodon furcidens</name>
    <name type="common">goldbreast splitfin</name>
    <dbReference type="NCBI Taxonomy" id="33524"/>
    <lineage>
        <taxon>Eukaryota</taxon>
        <taxon>Metazoa</taxon>
        <taxon>Chordata</taxon>
        <taxon>Craniata</taxon>
        <taxon>Vertebrata</taxon>
        <taxon>Euteleostomi</taxon>
        <taxon>Actinopterygii</taxon>
        <taxon>Neopterygii</taxon>
        <taxon>Teleostei</taxon>
        <taxon>Neoteleostei</taxon>
        <taxon>Acanthomorphata</taxon>
        <taxon>Ovalentaria</taxon>
        <taxon>Atherinomorphae</taxon>
        <taxon>Cyprinodontiformes</taxon>
        <taxon>Goodeidae</taxon>
        <taxon>Ilyodon</taxon>
    </lineage>
</organism>
<sequence length="121" mass="14153">MPPKKNPGLEEELEEIKKSLNFMSGEITKAATQQEKRLNLMEKVSKLENMVKEKDKKIDNLEQYSGVTDIIIQGLYNFINQFANRSFKLCFHFLLQDCSFCDKTKEQTKRKMRTELPEACV</sequence>
<accession>A0ABV0U8C6</accession>
<evidence type="ECO:0000313" key="3">
    <source>
        <dbReference type="Proteomes" id="UP001482620"/>
    </source>
</evidence>
<keyword evidence="1" id="KW-0175">Coiled coil</keyword>
<comment type="caution">
    <text evidence="2">The sequence shown here is derived from an EMBL/GenBank/DDBJ whole genome shotgun (WGS) entry which is preliminary data.</text>
</comment>
<reference evidence="2 3" key="1">
    <citation type="submission" date="2021-06" db="EMBL/GenBank/DDBJ databases">
        <authorList>
            <person name="Palmer J.M."/>
        </authorList>
    </citation>
    <scope>NUCLEOTIDE SEQUENCE [LARGE SCALE GENOMIC DNA]</scope>
    <source>
        <strain evidence="3">if_2019</strain>
        <tissue evidence="2">Muscle</tissue>
    </source>
</reference>
<proteinExistence type="predicted"/>
<name>A0ABV0U8C6_9TELE</name>
<evidence type="ECO:0000313" key="2">
    <source>
        <dbReference type="EMBL" id="MEQ2241440.1"/>
    </source>
</evidence>
<dbReference type="EMBL" id="JAHRIQ010060993">
    <property type="protein sequence ID" value="MEQ2241440.1"/>
    <property type="molecule type" value="Genomic_DNA"/>
</dbReference>
<dbReference type="Proteomes" id="UP001482620">
    <property type="component" value="Unassembled WGS sequence"/>
</dbReference>
<protein>
    <submittedName>
        <fullName evidence="2">Uncharacterized protein</fullName>
    </submittedName>
</protein>
<keyword evidence="3" id="KW-1185">Reference proteome</keyword>
<evidence type="ECO:0000256" key="1">
    <source>
        <dbReference type="SAM" id="Coils"/>
    </source>
</evidence>
<gene>
    <name evidence="2" type="ORF">ILYODFUR_025258</name>
</gene>
<feature type="coiled-coil region" evidence="1">
    <location>
        <begin position="30"/>
        <end position="64"/>
    </location>
</feature>